<dbReference type="EMBL" id="JACRTF010000001">
    <property type="protein sequence ID" value="MBC8593705.1"/>
    <property type="molecule type" value="Genomic_DNA"/>
</dbReference>
<comment type="caution">
    <text evidence="1">The sequence shown here is derived from an EMBL/GenBank/DDBJ whole genome shotgun (WGS) entry which is preliminary data.</text>
</comment>
<proteinExistence type="predicted"/>
<dbReference type="Proteomes" id="UP000651085">
    <property type="component" value="Unassembled WGS sequence"/>
</dbReference>
<reference evidence="1" key="1">
    <citation type="submission" date="2020-08" db="EMBL/GenBank/DDBJ databases">
        <title>Genome public.</title>
        <authorList>
            <person name="Liu C."/>
            <person name="Sun Q."/>
        </authorList>
    </citation>
    <scope>NUCLEOTIDE SEQUENCE</scope>
    <source>
        <strain evidence="1">N12</strain>
    </source>
</reference>
<dbReference type="RefSeq" id="WP_262434811.1">
    <property type="nucleotide sequence ID" value="NZ_JACRTF010000001.1"/>
</dbReference>
<evidence type="ECO:0000313" key="1">
    <source>
        <dbReference type="EMBL" id="MBC8593705.1"/>
    </source>
</evidence>
<name>A0A926F469_9BACT</name>
<evidence type="ECO:0008006" key="3">
    <source>
        <dbReference type="Google" id="ProtNLM"/>
    </source>
</evidence>
<sequence length="398" mass="44641">MSKRELYIFNPDNDLALANGEANYMPPASAQQMASDLALLPAWYAAPGSAVLAPSAYNLVFLREMQRLLPIPVDLMTAPELASDGQFTPVPWGWNPALRKKLLLAGVEEDGLPSLGHIAELRRLSHRMQVVELLSRLQLNEYFCGESHYLTRPEEWQSFVEEHKSSLLKAPLSGSGKGLNWCKGMFTSSISGWCKRIAALQGGIMAEPVYDKVIDFAMEFCSDGLGKVRFVGYSVFATNRSGAYEGNVLQSDEQTRRELSAYVPGESTLRLQSVLEEELSLRFGRHYAGYLGVDMMLCRFPGSAPEFRIHPCVEINLRMNMGVVAHMLYDRYVAPSSCGRFSITYHPAPHEALKDHERMRSEYPLEIENDKIVSGYLPLVPVHRWTSYGALVKIERIS</sequence>
<keyword evidence="2" id="KW-1185">Reference proteome</keyword>
<organism evidence="1 2">
    <name type="scientific">Jilunia laotingensis</name>
    <dbReference type="NCBI Taxonomy" id="2763675"/>
    <lineage>
        <taxon>Bacteria</taxon>
        <taxon>Pseudomonadati</taxon>
        <taxon>Bacteroidota</taxon>
        <taxon>Bacteroidia</taxon>
        <taxon>Bacteroidales</taxon>
        <taxon>Bacteroidaceae</taxon>
        <taxon>Jilunia</taxon>
    </lineage>
</organism>
<gene>
    <name evidence="1" type="ORF">H8744_10700</name>
</gene>
<evidence type="ECO:0000313" key="2">
    <source>
        <dbReference type="Proteomes" id="UP000651085"/>
    </source>
</evidence>
<protein>
    <recommendedName>
        <fullName evidence="3">ATP-grasp domain-containing protein</fullName>
    </recommendedName>
</protein>
<dbReference type="AlphaFoldDB" id="A0A926F469"/>
<accession>A0A926F469</accession>